<sequence>MFIKQAFDEFLDLEYERVDRKTVKVRLPVKPLYRNSVGVVHGGIISSLADVAMCNTIEPDENNQQKVVTVDLNVSFLKGGTGDYLVAHAQVVKEGRTLAHAECQIFNDQDVMVAKASAVLFNVHGT</sequence>
<dbReference type="InterPro" id="IPR029069">
    <property type="entry name" value="HotDog_dom_sf"/>
</dbReference>
<evidence type="ECO:0000313" key="4">
    <source>
        <dbReference type="EMBL" id="MDN4071802.1"/>
    </source>
</evidence>
<feature type="domain" description="Thioesterase" evidence="3">
    <location>
        <begin position="38"/>
        <end position="112"/>
    </location>
</feature>
<protein>
    <submittedName>
        <fullName evidence="4">PaaI family thioesterase</fullName>
        <ecNumber evidence="4">3.1.2.-</ecNumber>
    </submittedName>
</protein>
<dbReference type="CDD" id="cd03443">
    <property type="entry name" value="PaaI_thioesterase"/>
    <property type="match status" value="1"/>
</dbReference>
<reference evidence="4" key="1">
    <citation type="submission" date="2023-06" db="EMBL/GenBank/DDBJ databases">
        <title>Draft Genome Sequences of Representative Paenibacillus Polymyxa, Bacillus cereus, Fictibacillus sp., and Brevibacillus agri Strains Isolated from Amazonian Dark Earth.</title>
        <authorList>
            <person name="Pellegrinetti T.A."/>
            <person name="Cunha I.C.M."/>
            <person name="Chaves M.G."/>
            <person name="Freitas A.S."/>
            <person name="Silva A.V.R."/>
            <person name="Tsai S.M."/>
            <person name="Mendes L.W."/>
        </authorList>
    </citation>
    <scope>NUCLEOTIDE SEQUENCE</scope>
    <source>
        <strain evidence="4">CENA-BCM004</strain>
    </source>
</reference>
<dbReference type="InterPro" id="IPR006683">
    <property type="entry name" value="Thioestr_dom"/>
</dbReference>
<comment type="caution">
    <text evidence="4">The sequence shown here is derived from an EMBL/GenBank/DDBJ whole genome shotgun (WGS) entry which is preliminary data.</text>
</comment>
<gene>
    <name evidence="4" type="ORF">QYF49_02000</name>
</gene>
<comment type="similarity">
    <text evidence="1">Belongs to the thioesterase PaaI family.</text>
</comment>
<dbReference type="EC" id="3.1.2.-" evidence="4"/>
<evidence type="ECO:0000259" key="3">
    <source>
        <dbReference type="Pfam" id="PF03061"/>
    </source>
</evidence>
<dbReference type="SUPFAM" id="SSF54637">
    <property type="entry name" value="Thioesterase/thiol ester dehydrase-isomerase"/>
    <property type="match status" value="1"/>
</dbReference>
<dbReference type="Gene3D" id="3.10.129.10">
    <property type="entry name" value="Hotdog Thioesterase"/>
    <property type="match status" value="1"/>
</dbReference>
<dbReference type="PANTHER" id="PTHR21660">
    <property type="entry name" value="THIOESTERASE SUPERFAMILY MEMBER-RELATED"/>
    <property type="match status" value="1"/>
</dbReference>
<dbReference type="GO" id="GO:0016787">
    <property type="term" value="F:hydrolase activity"/>
    <property type="evidence" value="ECO:0007669"/>
    <property type="project" value="UniProtKB-KW"/>
</dbReference>
<dbReference type="EMBL" id="JAUHLN010000001">
    <property type="protein sequence ID" value="MDN4071802.1"/>
    <property type="molecule type" value="Genomic_DNA"/>
</dbReference>
<dbReference type="Proteomes" id="UP001168694">
    <property type="component" value="Unassembled WGS sequence"/>
</dbReference>
<evidence type="ECO:0000256" key="1">
    <source>
        <dbReference type="ARBA" id="ARBA00008324"/>
    </source>
</evidence>
<keyword evidence="2 4" id="KW-0378">Hydrolase</keyword>
<proteinExistence type="inferred from homology"/>
<accession>A0ABT8E1N0</accession>
<dbReference type="RefSeq" id="WP_290397959.1">
    <property type="nucleotide sequence ID" value="NZ_JAUHLN010000001.1"/>
</dbReference>
<dbReference type="InterPro" id="IPR039298">
    <property type="entry name" value="ACOT13"/>
</dbReference>
<evidence type="ECO:0000313" key="5">
    <source>
        <dbReference type="Proteomes" id="UP001168694"/>
    </source>
</evidence>
<evidence type="ECO:0000256" key="2">
    <source>
        <dbReference type="ARBA" id="ARBA00022801"/>
    </source>
</evidence>
<organism evidence="4 5">
    <name type="scientific">Fictibacillus terranigra</name>
    <dbReference type="NCBI Taxonomy" id="3058424"/>
    <lineage>
        <taxon>Bacteria</taxon>
        <taxon>Bacillati</taxon>
        <taxon>Bacillota</taxon>
        <taxon>Bacilli</taxon>
        <taxon>Bacillales</taxon>
        <taxon>Fictibacillaceae</taxon>
        <taxon>Fictibacillus</taxon>
    </lineage>
</organism>
<dbReference type="Pfam" id="PF03061">
    <property type="entry name" value="4HBT"/>
    <property type="match status" value="1"/>
</dbReference>
<dbReference type="NCBIfam" id="TIGR00369">
    <property type="entry name" value="unchar_dom_1"/>
    <property type="match status" value="1"/>
</dbReference>
<name>A0ABT8E1N0_9BACL</name>
<dbReference type="InterPro" id="IPR003736">
    <property type="entry name" value="PAAI_dom"/>
</dbReference>
<dbReference type="PANTHER" id="PTHR21660:SF1">
    <property type="entry name" value="ACYL-COENZYME A THIOESTERASE 13"/>
    <property type="match status" value="1"/>
</dbReference>
<keyword evidence="5" id="KW-1185">Reference proteome</keyword>